<dbReference type="RefSeq" id="YP_009316242.1">
    <property type="nucleotide sequence ID" value="NC_031801.1"/>
</dbReference>
<dbReference type="EMBL" id="KU236385">
    <property type="protein sequence ID" value="AMR73958.1"/>
    <property type="molecule type" value="Genomic_DNA"/>
</dbReference>
<feature type="transmembrane region" description="Helical" evidence="1">
    <location>
        <begin position="29"/>
        <end position="46"/>
    </location>
</feature>
<organism evidence="2">
    <name type="scientific">Anoplocephala magna</name>
    <dbReference type="NCBI Taxonomy" id="218193"/>
    <lineage>
        <taxon>Eukaryota</taxon>
        <taxon>Metazoa</taxon>
        <taxon>Spiralia</taxon>
        <taxon>Lophotrochozoa</taxon>
        <taxon>Platyhelminthes</taxon>
        <taxon>Cestoda</taxon>
        <taxon>Eucestoda</taxon>
        <taxon>Cyclophyllidea</taxon>
        <taxon>Anoplocephalidae</taxon>
        <taxon>Anoplocephala</taxon>
    </lineage>
</organism>
<feature type="transmembrane region" description="Helical" evidence="1">
    <location>
        <begin position="53"/>
        <end position="75"/>
    </location>
</feature>
<dbReference type="InterPro" id="IPR009356">
    <property type="entry name" value="NAD_DH_su4L"/>
</dbReference>
<reference evidence="2" key="1">
    <citation type="submission" date="2015-12" db="EMBL/GenBank/DDBJ databases">
        <title>The complete mitochondrial genome of Anoplocephala magna: comparison with Anoplocephala perfoliata.</title>
        <authorList>
            <person name="Guo A."/>
        </authorList>
    </citation>
    <scope>NUCLEOTIDE SEQUENCE</scope>
</reference>
<gene>
    <name evidence="2" type="primary">nad4L</name>
</gene>
<accession>A0A2Z1GGA5</accession>
<proteinExistence type="predicted"/>
<evidence type="ECO:0000313" key="2">
    <source>
        <dbReference type="EMBL" id="AMR73958.1"/>
    </source>
</evidence>
<keyword evidence="1" id="KW-1133">Transmembrane helix</keyword>
<keyword evidence="2" id="KW-0496">Mitochondrion</keyword>
<keyword evidence="1" id="KW-0472">Membrane</keyword>
<geneLocation type="mitochondrion" evidence="2"/>
<evidence type="ECO:0000256" key="1">
    <source>
        <dbReference type="SAM" id="Phobius"/>
    </source>
</evidence>
<name>A0A2Z1GGA5_9CEST</name>
<keyword evidence="1" id="KW-0812">Transmembrane</keyword>
<protein>
    <submittedName>
        <fullName evidence="2">NADH dehydrogenase subunit 4L</fullName>
    </submittedName>
</protein>
<dbReference type="Pfam" id="PF06235">
    <property type="entry name" value="NAD4L"/>
    <property type="match status" value="1"/>
</dbReference>
<sequence length="86" mass="9958">MISIFLVMFFVIVFSFFLASTRFLNCLIILENFNILLLLFCLLVSLEDSHVIFVVLMVISTVEIIIGLVILTRVWECSSVVELFFF</sequence>
<dbReference type="AlphaFoldDB" id="A0A2Z1GGA5"/>